<feature type="signal peptide" evidence="3">
    <location>
        <begin position="1"/>
        <end position="21"/>
    </location>
</feature>
<keyword evidence="2" id="KW-0472">Membrane</keyword>
<feature type="chain" id="PRO_5031286506" evidence="3">
    <location>
        <begin position="22"/>
        <end position="203"/>
    </location>
</feature>
<sequence length="203" mass="23062">MKILSCRRILLILCALPSSLGDELGTVIGNQVNSLSADSKHSSAENVTAKALREARSRQLISDGFKIHSETEIILSHRHHGQSEYNINVGGKDRDTSRKKDKSTSPKGDELVVLLRKDDFDQLHQTGNVSERKLTNAHELFVTPILDWNIEQWLFFLFLLVLLSFVARIMRRIRCCGCDLMDCLACWCCYEVFFDPTPGYELC</sequence>
<reference evidence="4" key="1">
    <citation type="submission" date="2021-01" db="EMBL/GenBank/DDBJ databases">
        <authorList>
            <person name="Corre E."/>
            <person name="Pelletier E."/>
            <person name="Niang G."/>
            <person name="Scheremetjew M."/>
            <person name="Finn R."/>
            <person name="Kale V."/>
            <person name="Holt S."/>
            <person name="Cochrane G."/>
            <person name="Meng A."/>
            <person name="Brown T."/>
            <person name="Cohen L."/>
        </authorList>
    </citation>
    <scope>NUCLEOTIDE SEQUENCE</scope>
    <source>
        <strain evidence="4">MM31A-1</strain>
    </source>
</reference>
<keyword evidence="2" id="KW-0812">Transmembrane</keyword>
<keyword evidence="3" id="KW-0732">Signal</keyword>
<evidence type="ECO:0000256" key="2">
    <source>
        <dbReference type="SAM" id="Phobius"/>
    </source>
</evidence>
<accession>A0A7S3PUS8</accession>
<feature type="compositionally biased region" description="Basic and acidic residues" evidence="1">
    <location>
        <begin position="91"/>
        <end position="107"/>
    </location>
</feature>
<protein>
    <submittedName>
        <fullName evidence="4">Uncharacterized protein</fullName>
    </submittedName>
</protein>
<proteinExistence type="predicted"/>
<organism evidence="4">
    <name type="scientific">Chaetoceros debilis</name>
    <dbReference type="NCBI Taxonomy" id="122233"/>
    <lineage>
        <taxon>Eukaryota</taxon>
        <taxon>Sar</taxon>
        <taxon>Stramenopiles</taxon>
        <taxon>Ochrophyta</taxon>
        <taxon>Bacillariophyta</taxon>
        <taxon>Coscinodiscophyceae</taxon>
        <taxon>Chaetocerotophycidae</taxon>
        <taxon>Chaetocerotales</taxon>
        <taxon>Chaetocerotaceae</taxon>
        <taxon>Chaetoceros</taxon>
    </lineage>
</organism>
<feature type="region of interest" description="Disordered" evidence="1">
    <location>
        <begin position="84"/>
        <end position="107"/>
    </location>
</feature>
<dbReference type="EMBL" id="HBIO01001232">
    <property type="protein sequence ID" value="CAE0456029.1"/>
    <property type="molecule type" value="Transcribed_RNA"/>
</dbReference>
<evidence type="ECO:0000256" key="3">
    <source>
        <dbReference type="SAM" id="SignalP"/>
    </source>
</evidence>
<feature type="transmembrane region" description="Helical" evidence="2">
    <location>
        <begin position="153"/>
        <end position="170"/>
    </location>
</feature>
<gene>
    <name evidence="4" type="ORF">CDEB00056_LOCUS870</name>
</gene>
<evidence type="ECO:0000313" key="4">
    <source>
        <dbReference type="EMBL" id="CAE0456029.1"/>
    </source>
</evidence>
<keyword evidence="2" id="KW-1133">Transmembrane helix</keyword>
<name>A0A7S3PUS8_9STRA</name>
<evidence type="ECO:0000256" key="1">
    <source>
        <dbReference type="SAM" id="MobiDB-lite"/>
    </source>
</evidence>
<dbReference type="AlphaFoldDB" id="A0A7S3PUS8"/>